<proteinExistence type="predicted"/>
<evidence type="ECO:0000256" key="1">
    <source>
        <dbReference type="SAM" id="MobiDB-lite"/>
    </source>
</evidence>
<protein>
    <submittedName>
        <fullName evidence="2">Uncharacterized protein</fullName>
    </submittedName>
</protein>
<organism evidence="2">
    <name type="scientific">marine sediment metagenome</name>
    <dbReference type="NCBI Taxonomy" id="412755"/>
    <lineage>
        <taxon>unclassified sequences</taxon>
        <taxon>metagenomes</taxon>
        <taxon>ecological metagenomes</taxon>
    </lineage>
</organism>
<reference evidence="2" key="1">
    <citation type="journal article" date="2014" name="Front. Microbiol.">
        <title>High frequency of phylogenetically diverse reductive dehalogenase-homologous genes in deep subseafloor sedimentary metagenomes.</title>
        <authorList>
            <person name="Kawai M."/>
            <person name="Futagami T."/>
            <person name="Toyoda A."/>
            <person name="Takaki Y."/>
            <person name="Nishi S."/>
            <person name="Hori S."/>
            <person name="Arai W."/>
            <person name="Tsubouchi T."/>
            <person name="Morono Y."/>
            <person name="Uchiyama I."/>
            <person name="Ito T."/>
            <person name="Fujiyama A."/>
            <person name="Inagaki F."/>
            <person name="Takami H."/>
        </authorList>
    </citation>
    <scope>NUCLEOTIDE SEQUENCE</scope>
    <source>
        <strain evidence="2">Expedition CK06-06</strain>
    </source>
</reference>
<feature type="non-terminal residue" evidence="2">
    <location>
        <position position="1"/>
    </location>
</feature>
<evidence type="ECO:0000313" key="2">
    <source>
        <dbReference type="EMBL" id="GAH59449.1"/>
    </source>
</evidence>
<feature type="compositionally biased region" description="Basic residues" evidence="1">
    <location>
        <begin position="43"/>
        <end position="57"/>
    </location>
</feature>
<accession>X1I054</accession>
<name>X1I054_9ZZZZ</name>
<comment type="caution">
    <text evidence="2">The sequence shown here is derived from an EMBL/GenBank/DDBJ whole genome shotgun (WGS) entry which is preliminary data.</text>
</comment>
<sequence>DQLYGNNPLSELVIADNFTSQEVKKAAQSVNKALKNKRDQKAYKKKSARTRKKQQRS</sequence>
<gene>
    <name evidence="2" type="ORF">S03H2_32911</name>
</gene>
<dbReference type="EMBL" id="BARU01020011">
    <property type="protein sequence ID" value="GAH59449.1"/>
    <property type="molecule type" value="Genomic_DNA"/>
</dbReference>
<feature type="region of interest" description="Disordered" evidence="1">
    <location>
        <begin position="32"/>
        <end position="57"/>
    </location>
</feature>
<dbReference type="AlphaFoldDB" id="X1I054"/>